<evidence type="ECO:0008006" key="3">
    <source>
        <dbReference type="Google" id="ProtNLM"/>
    </source>
</evidence>
<accession>A0A5C5V2G7</accession>
<dbReference type="Proteomes" id="UP000318878">
    <property type="component" value="Unassembled WGS sequence"/>
</dbReference>
<dbReference type="EMBL" id="SJPF01000004">
    <property type="protein sequence ID" value="TWT31905.1"/>
    <property type="molecule type" value="Genomic_DNA"/>
</dbReference>
<evidence type="ECO:0000313" key="2">
    <source>
        <dbReference type="Proteomes" id="UP000318878"/>
    </source>
</evidence>
<organism evidence="1 2">
    <name type="scientific">Blastopirellula retiformator</name>
    <dbReference type="NCBI Taxonomy" id="2527970"/>
    <lineage>
        <taxon>Bacteria</taxon>
        <taxon>Pseudomonadati</taxon>
        <taxon>Planctomycetota</taxon>
        <taxon>Planctomycetia</taxon>
        <taxon>Pirellulales</taxon>
        <taxon>Pirellulaceae</taxon>
        <taxon>Blastopirellula</taxon>
    </lineage>
</organism>
<dbReference type="PANTHER" id="PTHR33546">
    <property type="entry name" value="LARGE, MULTIFUNCTIONAL SECRETED PROTEIN-RELATED"/>
    <property type="match status" value="1"/>
</dbReference>
<dbReference type="GO" id="GO:0020037">
    <property type="term" value="F:heme binding"/>
    <property type="evidence" value="ECO:0007669"/>
    <property type="project" value="InterPro"/>
</dbReference>
<dbReference type="SUPFAM" id="SSF46626">
    <property type="entry name" value="Cytochrome c"/>
    <property type="match status" value="1"/>
</dbReference>
<reference evidence="1 2" key="1">
    <citation type="submission" date="2019-02" db="EMBL/GenBank/DDBJ databases">
        <title>Deep-cultivation of Planctomycetes and their phenomic and genomic characterization uncovers novel biology.</title>
        <authorList>
            <person name="Wiegand S."/>
            <person name="Jogler M."/>
            <person name="Boedeker C."/>
            <person name="Pinto D."/>
            <person name="Vollmers J."/>
            <person name="Rivas-Marin E."/>
            <person name="Kohn T."/>
            <person name="Peeters S.H."/>
            <person name="Heuer A."/>
            <person name="Rast P."/>
            <person name="Oberbeckmann S."/>
            <person name="Bunk B."/>
            <person name="Jeske O."/>
            <person name="Meyerdierks A."/>
            <person name="Storesund J.E."/>
            <person name="Kallscheuer N."/>
            <person name="Luecker S."/>
            <person name="Lage O.M."/>
            <person name="Pohl T."/>
            <person name="Merkel B.J."/>
            <person name="Hornburger P."/>
            <person name="Mueller R.-W."/>
            <person name="Bruemmer F."/>
            <person name="Labrenz M."/>
            <person name="Spormann A.M."/>
            <person name="Op Den Camp H."/>
            <person name="Overmann J."/>
            <person name="Amann R."/>
            <person name="Jetten M.S.M."/>
            <person name="Mascher T."/>
            <person name="Medema M.H."/>
            <person name="Devos D.P."/>
            <person name="Kaster A.-K."/>
            <person name="Ovreas L."/>
            <person name="Rohde M."/>
            <person name="Galperin M.Y."/>
            <person name="Jogler C."/>
        </authorList>
    </citation>
    <scope>NUCLEOTIDE SEQUENCE [LARGE SCALE GENOMIC DNA]</scope>
    <source>
        <strain evidence="1 2">Enr8</strain>
    </source>
</reference>
<proteinExistence type="predicted"/>
<sequence length="114" mass="12494">MGPDLSGSNRKNLDYLLENAIDPSATVGADFRTVVIAMEDGRVLNGVVSQMNERTLTLQSAQEAITIDRQEIEAMKTSQVSLMPEGQLQKLTDEETRDLVAYLMSSVQAPLPPE</sequence>
<gene>
    <name evidence="1" type="ORF">Enr8_38300</name>
</gene>
<dbReference type="AlphaFoldDB" id="A0A5C5V2G7"/>
<evidence type="ECO:0000313" key="1">
    <source>
        <dbReference type="EMBL" id="TWT31905.1"/>
    </source>
</evidence>
<dbReference type="NCBIfam" id="TIGR02603">
    <property type="entry name" value="CxxCH_TIGR02603"/>
    <property type="match status" value="1"/>
</dbReference>
<dbReference type="PANTHER" id="PTHR33546:SF1">
    <property type="entry name" value="LARGE, MULTIFUNCTIONAL SECRETED PROTEIN"/>
    <property type="match status" value="1"/>
</dbReference>
<keyword evidence="2" id="KW-1185">Reference proteome</keyword>
<dbReference type="GO" id="GO:0009055">
    <property type="term" value="F:electron transfer activity"/>
    <property type="evidence" value="ECO:0007669"/>
    <property type="project" value="InterPro"/>
</dbReference>
<name>A0A5C5V2G7_9BACT</name>
<dbReference type="InterPro" id="IPR013427">
    <property type="entry name" value="Haem-bd_dom_put"/>
</dbReference>
<protein>
    <recommendedName>
        <fullName evidence="3">Cytochrome c domain-containing protein</fullName>
    </recommendedName>
</protein>
<dbReference type="InterPro" id="IPR036909">
    <property type="entry name" value="Cyt_c-like_dom_sf"/>
</dbReference>
<comment type="caution">
    <text evidence="1">The sequence shown here is derived from an EMBL/GenBank/DDBJ whole genome shotgun (WGS) entry which is preliminary data.</text>
</comment>